<evidence type="ECO:0000256" key="3">
    <source>
        <dbReference type="ARBA" id="ARBA00029509"/>
    </source>
</evidence>
<dbReference type="GO" id="GO:0000184">
    <property type="term" value="P:nuclear-transcribed mRNA catabolic process, nonsense-mediated decay"/>
    <property type="evidence" value="ECO:0007669"/>
    <property type="project" value="UniProtKB-UniRule"/>
</dbReference>
<dbReference type="PANTHER" id="PTHR13091:SF0">
    <property type="entry name" value="NONSENSE-MEDIATED MRNA DECAY FACTOR SMG8"/>
    <property type="match status" value="1"/>
</dbReference>
<accession>A0A915K0W3</accession>
<keyword evidence="5" id="KW-1185">Reference proteome</keyword>
<dbReference type="PANTHER" id="PTHR13091">
    <property type="entry name" value="AMPLIFIED IN BREAST CANCER 2-RELATED"/>
    <property type="match status" value="1"/>
</dbReference>
<proteinExistence type="inferred from homology"/>
<dbReference type="Proteomes" id="UP000887565">
    <property type="component" value="Unplaced"/>
</dbReference>
<dbReference type="WBParaSite" id="nRc.2.0.1.t31850-RA">
    <property type="protein sequence ID" value="nRc.2.0.1.t31850-RA"/>
    <property type="gene ID" value="nRc.2.0.1.g31850"/>
</dbReference>
<evidence type="ECO:0000313" key="6">
    <source>
        <dbReference type="WBParaSite" id="nRc.2.0.1.t31850-RA"/>
    </source>
</evidence>
<sequence length="198" mass="23493">MQSIQILKQQARGPCLEKSVEKLAQECEAYWENGRKACEVYSLTGNVCLNQLHRVSGKEFGLEHLPLMWHTSKVRYLSTCNCGRRQAWRDDPFEIYEANYAFYELNKDFSCCDRLEKLEAPVYVRKRKIKTKSMNEEEQSKENIRKDFPAPRLRKISVEQLFENLRLGMAATQEETKSRFIKHAILEVDMLYKTFFYR</sequence>
<keyword evidence="2 4" id="KW-0866">Nonsense-mediated mRNA decay</keyword>
<dbReference type="Pfam" id="PF10220">
    <property type="entry name" value="Smg8_Smg9"/>
    <property type="match status" value="1"/>
</dbReference>
<protein>
    <recommendedName>
        <fullName evidence="3 4">Nonsense-mediated mRNA decay factor SMG8</fullName>
    </recommendedName>
</protein>
<evidence type="ECO:0000313" key="5">
    <source>
        <dbReference type="Proteomes" id="UP000887565"/>
    </source>
</evidence>
<evidence type="ECO:0000256" key="1">
    <source>
        <dbReference type="ARBA" id="ARBA00006443"/>
    </source>
</evidence>
<dbReference type="InterPro" id="IPR019354">
    <property type="entry name" value="SMG8-like"/>
</dbReference>
<organism evidence="5 6">
    <name type="scientific">Romanomermis culicivorax</name>
    <name type="common">Nematode worm</name>
    <dbReference type="NCBI Taxonomy" id="13658"/>
    <lineage>
        <taxon>Eukaryota</taxon>
        <taxon>Metazoa</taxon>
        <taxon>Ecdysozoa</taxon>
        <taxon>Nematoda</taxon>
        <taxon>Enoplea</taxon>
        <taxon>Dorylaimia</taxon>
        <taxon>Mermithida</taxon>
        <taxon>Mermithoidea</taxon>
        <taxon>Mermithidae</taxon>
        <taxon>Romanomermis</taxon>
    </lineage>
</organism>
<evidence type="ECO:0000256" key="2">
    <source>
        <dbReference type="ARBA" id="ARBA00023161"/>
    </source>
</evidence>
<name>A0A915K0W3_ROMCU</name>
<evidence type="ECO:0000256" key="4">
    <source>
        <dbReference type="RuleBase" id="RU367133"/>
    </source>
</evidence>
<comment type="function">
    <text evidence="4">Involved in nonsense-mediated decay (NMD) of mRNAs containing premature stop codons.</text>
</comment>
<reference evidence="6" key="1">
    <citation type="submission" date="2022-11" db="UniProtKB">
        <authorList>
            <consortium name="WormBaseParasite"/>
        </authorList>
    </citation>
    <scope>IDENTIFICATION</scope>
</reference>
<comment type="similarity">
    <text evidence="1 4">Belongs to the SMG8 family.</text>
</comment>
<dbReference type="AlphaFoldDB" id="A0A915K0W3"/>